<dbReference type="RefSeq" id="WP_390227962.1">
    <property type="nucleotide sequence ID" value="NZ_JBHSCN010000004.1"/>
</dbReference>
<evidence type="ECO:0000256" key="1">
    <source>
        <dbReference type="ARBA" id="ARBA00022714"/>
    </source>
</evidence>
<dbReference type="InterPro" id="IPR017941">
    <property type="entry name" value="Rieske_2Fe-2S"/>
</dbReference>
<evidence type="ECO:0000256" key="6">
    <source>
        <dbReference type="ARBA" id="ARBA00038001"/>
    </source>
</evidence>
<name>A0ABV8Q766_9MICO</name>
<evidence type="ECO:0000256" key="3">
    <source>
        <dbReference type="ARBA" id="ARBA00023004"/>
    </source>
</evidence>
<dbReference type="PANTHER" id="PTHR21496:SF0">
    <property type="entry name" value="RIESKE DOMAIN-CONTAINING PROTEIN"/>
    <property type="match status" value="1"/>
</dbReference>
<keyword evidence="1" id="KW-0001">2Fe-2S</keyword>
<dbReference type="Pfam" id="PF09990">
    <property type="entry name" value="DUF2231"/>
    <property type="match status" value="1"/>
</dbReference>
<evidence type="ECO:0000313" key="10">
    <source>
        <dbReference type="Proteomes" id="UP001595900"/>
    </source>
</evidence>
<feature type="transmembrane region" description="Helical" evidence="7">
    <location>
        <begin position="157"/>
        <end position="177"/>
    </location>
</feature>
<sequence length="305" mass="32239">MTDVTQVTRMLTMVGRATGRVLAAIEHDDRLDPLAQSLTKTVQKLVPEGPLRDLLHGAPLGHPAHPFLVQIPLGTWTSAAVLDMLPFGWFPATALIGVGTVAAVPAAVTGSVDWSAGHPEQQRVGLVHWAANATAVVLYSASLAARLTGHKRVGKRLAFAGFAAVSVGGYIGGHLAYRQASGANHTEDVPHLVKDGWHEVATLAELPEHEPQRRLLDDVPLMLYREGDRVRALANACSHLSGPLHEGEIEDDPELGACVTCPWHGSTFALADGAVVHGPATSPQPSFTTRVRDGRVEVSLPGASG</sequence>
<keyword evidence="4" id="KW-0411">Iron-sulfur</keyword>
<evidence type="ECO:0000256" key="2">
    <source>
        <dbReference type="ARBA" id="ARBA00022723"/>
    </source>
</evidence>
<feature type="transmembrane region" description="Helical" evidence="7">
    <location>
        <begin position="126"/>
        <end position="145"/>
    </location>
</feature>
<proteinExistence type="inferred from homology"/>
<comment type="cofactor">
    <cofactor evidence="5">
        <name>[2Fe-2S] cluster</name>
        <dbReference type="ChEBI" id="CHEBI:190135"/>
    </cofactor>
</comment>
<reference evidence="10" key="1">
    <citation type="journal article" date="2019" name="Int. J. Syst. Evol. Microbiol.">
        <title>The Global Catalogue of Microorganisms (GCM) 10K type strain sequencing project: providing services to taxonomists for standard genome sequencing and annotation.</title>
        <authorList>
            <consortium name="The Broad Institute Genomics Platform"/>
            <consortium name="The Broad Institute Genome Sequencing Center for Infectious Disease"/>
            <person name="Wu L."/>
            <person name="Ma J."/>
        </authorList>
    </citation>
    <scope>NUCLEOTIDE SEQUENCE [LARGE SCALE GENOMIC DNA]</scope>
    <source>
        <strain evidence="10">CGMCC 1.10363</strain>
    </source>
</reference>
<dbReference type="InterPro" id="IPR019251">
    <property type="entry name" value="DUF2231_TM"/>
</dbReference>
<evidence type="ECO:0000256" key="7">
    <source>
        <dbReference type="SAM" id="Phobius"/>
    </source>
</evidence>
<protein>
    <submittedName>
        <fullName evidence="9">Rieske 2Fe-2S domain-containing protein</fullName>
    </submittedName>
</protein>
<accession>A0ABV8Q766</accession>
<feature type="transmembrane region" description="Helical" evidence="7">
    <location>
        <begin position="87"/>
        <end position="106"/>
    </location>
</feature>
<keyword evidence="10" id="KW-1185">Reference proteome</keyword>
<feature type="domain" description="Rieske" evidence="8">
    <location>
        <begin position="197"/>
        <end position="298"/>
    </location>
</feature>
<evidence type="ECO:0000256" key="5">
    <source>
        <dbReference type="ARBA" id="ARBA00034078"/>
    </source>
</evidence>
<dbReference type="Pfam" id="PF00355">
    <property type="entry name" value="Rieske"/>
    <property type="match status" value="1"/>
</dbReference>
<organism evidence="9 10">
    <name type="scientific">Gryllotalpicola reticulitermitis</name>
    <dbReference type="NCBI Taxonomy" id="1184153"/>
    <lineage>
        <taxon>Bacteria</taxon>
        <taxon>Bacillati</taxon>
        <taxon>Actinomycetota</taxon>
        <taxon>Actinomycetes</taxon>
        <taxon>Micrococcales</taxon>
        <taxon>Microbacteriaceae</taxon>
        <taxon>Gryllotalpicola</taxon>
    </lineage>
</organism>
<dbReference type="CDD" id="cd03467">
    <property type="entry name" value="Rieske"/>
    <property type="match status" value="1"/>
</dbReference>
<dbReference type="InterPro" id="IPR036922">
    <property type="entry name" value="Rieske_2Fe-2S_sf"/>
</dbReference>
<keyword evidence="3" id="KW-0408">Iron</keyword>
<comment type="similarity">
    <text evidence="6">Belongs to the bacterial ring-hydroxylating dioxygenase ferredoxin component family.</text>
</comment>
<dbReference type="Gene3D" id="2.102.10.10">
    <property type="entry name" value="Rieske [2Fe-2S] iron-sulphur domain"/>
    <property type="match status" value="1"/>
</dbReference>
<dbReference type="PROSITE" id="PS51296">
    <property type="entry name" value="RIESKE"/>
    <property type="match status" value="1"/>
</dbReference>
<dbReference type="SUPFAM" id="SSF50022">
    <property type="entry name" value="ISP domain"/>
    <property type="match status" value="1"/>
</dbReference>
<keyword evidence="7" id="KW-1133">Transmembrane helix</keyword>
<dbReference type="EMBL" id="JBHSCN010000004">
    <property type="protein sequence ID" value="MFC4242994.1"/>
    <property type="molecule type" value="Genomic_DNA"/>
</dbReference>
<dbReference type="Proteomes" id="UP001595900">
    <property type="component" value="Unassembled WGS sequence"/>
</dbReference>
<dbReference type="PANTHER" id="PTHR21496">
    <property type="entry name" value="FERREDOXIN-RELATED"/>
    <property type="match status" value="1"/>
</dbReference>
<comment type="caution">
    <text evidence="9">The sequence shown here is derived from an EMBL/GenBank/DDBJ whole genome shotgun (WGS) entry which is preliminary data.</text>
</comment>
<keyword evidence="7" id="KW-0472">Membrane</keyword>
<evidence type="ECO:0000313" key="9">
    <source>
        <dbReference type="EMBL" id="MFC4242994.1"/>
    </source>
</evidence>
<evidence type="ECO:0000256" key="4">
    <source>
        <dbReference type="ARBA" id="ARBA00023014"/>
    </source>
</evidence>
<keyword evidence="2" id="KW-0479">Metal-binding</keyword>
<gene>
    <name evidence="9" type="ORF">ACFOYW_06390</name>
</gene>
<keyword evidence="7" id="KW-0812">Transmembrane</keyword>
<evidence type="ECO:0000259" key="8">
    <source>
        <dbReference type="PROSITE" id="PS51296"/>
    </source>
</evidence>